<dbReference type="EMBL" id="JAPFFF010000014">
    <property type="protein sequence ID" value="KAK8870929.1"/>
    <property type="molecule type" value="Genomic_DNA"/>
</dbReference>
<protein>
    <submittedName>
        <fullName evidence="1">Uncharacterized protein</fullName>
    </submittedName>
</protein>
<dbReference type="Proteomes" id="UP001470230">
    <property type="component" value="Unassembled WGS sequence"/>
</dbReference>
<reference evidence="1 2" key="1">
    <citation type="submission" date="2024-04" db="EMBL/GenBank/DDBJ databases">
        <title>Tritrichomonas musculus Genome.</title>
        <authorList>
            <person name="Alves-Ferreira E."/>
            <person name="Grigg M."/>
            <person name="Lorenzi H."/>
            <person name="Galac M."/>
        </authorList>
    </citation>
    <scope>NUCLEOTIDE SEQUENCE [LARGE SCALE GENOMIC DNA]</scope>
    <source>
        <strain evidence="1 2">EAF2021</strain>
    </source>
</reference>
<evidence type="ECO:0000313" key="2">
    <source>
        <dbReference type="Proteomes" id="UP001470230"/>
    </source>
</evidence>
<evidence type="ECO:0000313" key="1">
    <source>
        <dbReference type="EMBL" id="KAK8870929.1"/>
    </source>
</evidence>
<name>A0ABR2J0A5_9EUKA</name>
<keyword evidence="2" id="KW-1185">Reference proteome</keyword>
<accession>A0ABR2J0A5</accession>
<gene>
    <name evidence="1" type="ORF">M9Y10_008842</name>
</gene>
<sequence>MIIGHREMEEPVVCHGTVEPREPHTELGFSKLNSKERRKFSLEILAEALDNIDEDDDNDKWFPTIKDTIRRYIRRIVDKEVQKKQETYEKKLNNLEIELFKLSNPVAYPSILSNTLWGMIEMNTKAGDKVRSEMKPYLQKNEQIQEQIDNLQKIAWNNECRSLIHKMNYFIQNFKPNLWGINVQMKTDYDEITERLQILLGERYQPILRQINWKCSKDKEIQFFIGSIPNLIKHS</sequence>
<proteinExistence type="predicted"/>
<organism evidence="1 2">
    <name type="scientific">Tritrichomonas musculus</name>
    <dbReference type="NCBI Taxonomy" id="1915356"/>
    <lineage>
        <taxon>Eukaryota</taxon>
        <taxon>Metamonada</taxon>
        <taxon>Parabasalia</taxon>
        <taxon>Tritrichomonadida</taxon>
        <taxon>Tritrichomonadidae</taxon>
        <taxon>Tritrichomonas</taxon>
    </lineage>
</organism>
<comment type="caution">
    <text evidence="1">The sequence shown here is derived from an EMBL/GenBank/DDBJ whole genome shotgun (WGS) entry which is preliminary data.</text>
</comment>